<evidence type="ECO:0000313" key="1">
    <source>
        <dbReference type="EMBL" id="SVA37303.1"/>
    </source>
</evidence>
<organism evidence="1">
    <name type="scientific">marine metagenome</name>
    <dbReference type="NCBI Taxonomy" id="408172"/>
    <lineage>
        <taxon>unclassified sequences</taxon>
        <taxon>metagenomes</taxon>
        <taxon>ecological metagenomes</taxon>
    </lineage>
</organism>
<gene>
    <name evidence="1" type="ORF">METZ01_LOCUS90157</name>
</gene>
<sequence length="70" mass="8346">MLMAFLLIVIVNGEPEPTANMYFRNINRCNFFANKIERGYYTPGRYYSGQYKISAYCTPRMIPEETKFWD</sequence>
<accession>A0A381VD40</accession>
<dbReference type="EMBL" id="UINC01008282">
    <property type="protein sequence ID" value="SVA37303.1"/>
    <property type="molecule type" value="Genomic_DNA"/>
</dbReference>
<name>A0A381VD40_9ZZZZ</name>
<protein>
    <submittedName>
        <fullName evidence="1">Uncharacterized protein</fullName>
    </submittedName>
</protein>
<reference evidence="1" key="1">
    <citation type="submission" date="2018-05" db="EMBL/GenBank/DDBJ databases">
        <authorList>
            <person name="Lanie J.A."/>
            <person name="Ng W.-L."/>
            <person name="Kazmierczak K.M."/>
            <person name="Andrzejewski T.M."/>
            <person name="Davidsen T.M."/>
            <person name="Wayne K.J."/>
            <person name="Tettelin H."/>
            <person name="Glass J.I."/>
            <person name="Rusch D."/>
            <person name="Podicherti R."/>
            <person name="Tsui H.-C.T."/>
            <person name="Winkler M.E."/>
        </authorList>
    </citation>
    <scope>NUCLEOTIDE SEQUENCE</scope>
</reference>
<dbReference type="AlphaFoldDB" id="A0A381VD40"/>
<proteinExistence type="predicted"/>